<evidence type="ECO:0000313" key="3">
    <source>
        <dbReference type="Proteomes" id="UP000057134"/>
    </source>
</evidence>
<dbReference type="InterPro" id="IPR025048">
    <property type="entry name" value="DUF3987"/>
</dbReference>
<protein>
    <recommendedName>
        <fullName evidence="4">DUF3987 domain-containing protein</fullName>
    </recommendedName>
</protein>
<keyword evidence="3" id="KW-1185">Reference proteome</keyword>
<dbReference type="STRING" id="1766.XA26_21350"/>
<evidence type="ECO:0000313" key="2">
    <source>
        <dbReference type="EMBL" id="ALI25980.1"/>
    </source>
</evidence>
<gene>
    <name evidence="2" type="ORF">XA26_21350</name>
</gene>
<evidence type="ECO:0008006" key="4">
    <source>
        <dbReference type="Google" id="ProtNLM"/>
    </source>
</evidence>
<proteinExistence type="predicted"/>
<evidence type="ECO:0000256" key="1">
    <source>
        <dbReference type="SAM" id="MobiDB-lite"/>
    </source>
</evidence>
<name>A0A0N9Y8V4_MYCFO</name>
<dbReference type="RefSeq" id="WP_054601838.1">
    <property type="nucleotide sequence ID" value="NZ_CP011269.1"/>
</dbReference>
<dbReference type="KEGG" id="mft:XA26_21350"/>
<organism evidence="2 3">
    <name type="scientific">Mycolicibacterium fortuitum</name>
    <name type="common">Mycobacterium fortuitum</name>
    <dbReference type="NCBI Taxonomy" id="1766"/>
    <lineage>
        <taxon>Bacteria</taxon>
        <taxon>Bacillati</taxon>
        <taxon>Actinomycetota</taxon>
        <taxon>Actinomycetes</taxon>
        <taxon>Mycobacteriales</taxon>
        <taxon>Mycobacteriaceae</taxon>
        <taxon>Mycolicibacterium</taxon>
    </lineage>
</organism>
<dbReference type="AlphaFoldDB" id="A0A0N9Y8V4"/>
<accession>A0A0N9Y8V4</accession>
<sequence>MPRTQRNPGKADSPYPDWPEGYEQRERDIAAMFDGDPLPLRPNGLPPFPADALPGPYAAMVHATAAALQVDTAMVGPMVLGALSAACGGCVEAEVQQDWREVAVLHLVIAAGPSERKSPALGRVTAPLRAAERAMAEVVGPRRVEAMARRRIADQRAANAEREASKLSVANRSGDLDTATTSDPAVLGVDPVERAVKLAAVAEGIVVPELPRVLADDVTPEAMNARLAANHGRLAVMSAEGGVFATLAGRYSRGVANLDGWLKGYVGDQIIVDRAGRPTEIIDRPALTVCLAVQPAVLAEVRADQRFDGLGLLSRLSIAQPRSMVGHRDPDAAVPTPEHVSAAYADALTDLACRLHEREGGPSAVKFSPAARDEIAEIARRVERRLVSGGDLSGDLEAWGGKHVGRVIRAAVLRHMAEHGAHGADQLVSAETVAAAWRIGEFFAAHTRAAFGVADTGAVKLSDLTAALDYLRKRHQASPLMAMPMRDLSKSGPMVLRRKSTRDPVLDMLTDFNLIAIRLREGARVVYLHPVVGSPNWSGAA</sequence>
<dbReference type="EMBL" id="CP011269">
    <property type="protein sequence ID" value="ALI25980.1"/>
    <property type="molecule type" value="Genomic_DNA"/>
</dbReference>
<dbReference type="Proteomes" id="UP000057134">
    <property type="component" value="Chromosome"/>
</dbReference>
<reference evidence="2 3" key="1">
    <citation type="journal article" date="2015" name="MBio">
        <title>Enzymatic Degradation of Phenazines Can Generate Energy and Protect Sensitive Organisms from Toxicity.</title>
        <authorList>
            <person name="Costa K.C."/>
            <person name="Bergkessel M."/>
            <person name="Saunders S."/>
            <person name="Korlach J."/>
            <person name="Newman D.K."/>
        </authorList>
    </citation>
    <scope>NUCLEOTIDE SEQUENCE [LARGE SCALE GENOMIC DNA]</scope>
    <source>
        <strain evidence="2 3">CT6</strain>
    </source>
</reference>
<dbReference type="PATRIC" id="fig|1766.6.peg.2122"/>
<feature type="region of interest" description="Disordered" evidence="1">
    <location>
        <begin position="157"/>
        <end position="182"/>
    </location>
</feature>
<feature type="region of interest" description="Disordered" evidence="1">
    <location>
        <begin position="1"/>
        <end position="25"/>
    </location>
</feature>
<dbReference type="Pfam" id="PF13148">
    <property type="entry name" value="DUF3987"/>
    <property type="match status" value="1"/>
</dbReference>